<feature type="transmembrane region" description="Helical" evidence="11">
    <location>
        <begin position="60"/>
        <end position="81"/>
    </location>
</feature>
<dbReference type="InterPro" id="IPR044602">
    <property type="entry name" value="ATL10/ATL72-79-like"/>
</dbReference>
<comment type="caution">
    <text evidence="12">The sequence shown here is derived from an EMBL/GenBank/DDBJ whole genome shotgun (WGS) entry which is preliminary data.</text>
</comment>
<comment type="similarity">
    <text evidence="10">Belongs to the RING-type zinc finger family. ATL subfamily.</text>
</comment>
<keyword evidence="6" id="KW-0479">Metal-binding</keyword>
<evidence type="ECO:0000256" key="3">
    <source>
        <dbReference type="ARBA" id="ARBA00012483"/>
    </source>
</evidence>
<protein>
    <recommendedName>
        <fullName evidence="3">RING-type E3 ubiquitin transferase</fullName>
        <ecNumber evidence="3">2.3.2.27</ecNumber>
    </recommendedName>
</protein>
<comment type="subcellular location">
    <subcellularLocation>
        <location evidence="2">Membrane</location>
        <topology evidence="2">Single-pass membrane protein</topology>
    </subcellularLocation>
</comment>
<evidence type="ECO:0000256" key="11">
    <source>
        <dbReference type="SAM" id="Phobius"/>
    </source>
</evidence>
<evidence type="ECO:0000256" key="10">
    <source>
        <dbReference type="ARBA" id="ARBA00024209"/>
    </source>
</evidence>
<keyword evidence="8 11" id="KW-1133">Transmembrane helix</keyword>
<evidence type="ECO:0000256" key="7">
    <source>
        <dbReference type="ARBA" id="ARBA00022833"/>
    </source>
</evidence>
<dbReference type="Proteomes" id="UP000823775">
    <property type="component" value="Unassembled WGS sequence"/>
</dbReference>
<sequence length="186" mass="20387">MATTSTQLIQEIFMENLHYSRRLLVVTPPPQYHPDPAMAPGYSHDSTVKNNVAPIMDAKVLIVLSVIFCGLMCTVFLNSIIKFAFRCSSILLLENSSLHHGNPSTTSKLANRGIKKKTLQTFPIITYTTGLEHPGFDSDCVICLSEFGIGEKIKVATSDTSSSSGPIQEVIVRIEPFQREGVVSSN</sequence>
<name>A0ABS8SIH7_DATST</name>
<keyword evidence="7" id="KW-0862">Zinc</keyword>
<keyword evidence="5 11" id="KW-0812">Transmembrane</keyword>
<keyword evidence="13" id="KW-1185">Reference proteome</keyword>
<dbReference type="EMBL" id="JACEIK010000536">
    <property type="protein sequence ID" value="MCD7458714.1"/>
    <property type="molecule type" value="Genomic_DNA"/>
</dbReference>
<evidence type="ECO:0000313" key="13">
    <source>
        <dbReference type="Proteomes" id="UP000823775"/>
    </source>
</evidence>
<organism evidence="12 13">
    <name type="scientific">Datura stramonium</name>
    <name type="common">Jimsonweed</name>
    <name type="synonym">Common thornapple</name>
    <dbReference type="NCBI Taxonomy" id="4076"/>
    <lineage>
        <taxon>Eukaryota</taxon>
        <taxon>Viridiplantae</taxon>
        <taxon>Streptophyta</taxon>
        <taxon>Embryophyta</taxon>
        <taxon>Tracheophyta</taxon>
        <taxon>Spermatophyta</taxon>
        <taxon>Magnoliopsida</taxon>
        <taxon>eudicotyledons</taxon>
        <taxon>Gunneridae</taxon>
        <taxon>Pentapetalae</taxon>
        <taxon>asterids</taxon>
        <taxon>lamiids</taxon>
        <taxon>Solanales</taxon>
        <taxon>Solanaceae</taxon>
        <taxon>Solanoideae</taxon>
        <taxon>Datureae</taxon>
        <taxon>Datura</taxon>
    </lineage>
</organism>
<evidence type="ECO:0000256" key="9">
    <source>
        <dbReference type="ARBA" id="ARBA00023136"/>
    </source>
</evidence>
<comment type="catalytic activity">
    <reaction evidence="1">
        <text>S-ubiquitinyl-[E2 ubiquitin-conjugating enzyme]-L-cysteine + [acceptor protein]-L-lysine = [E2 ubiquitin-conjugating enzyme]-L-cysteine + N(6)-ubiquitinyl-[acceptor protein]-L-lysine.</text>
        <dbReference type="EC" id="2.3.2.27"/>
    </reaction>
</comment>
<reference evidence="12 13" key="1">
    <citation type="journal article" date="2021" name="BMC Genomics">
        <title>Datura genome reveals duplications of psychoactive alkaloid biosynthetic genes and high mutation rate following tissue culture.</title>
        <authorList>
            <person name="Rajewski A."/>
            <person name="Carter-House D."/>
            <person name="Stajich J."/>
            <person name="Litt A."/>
        </authorList>
    </citation>
    <scope>NUCLEOTIDE SEQUENCE [LARGE SCALE GENOMIC DNA]</scope>
    <source>
        <strain evidence="12">AR-01</strain>
    </source>
</reference>
<dbReference type="PANTHER" id="PTHR46905:SF4">
    <property type="entry name" value="RING-TYPE E3 UBIQUITIN TRANSFERASE"/>
    <property type="match status" value="1"/>
</dbReference>
<accession>A0ABS8SIH7</accession>
<keyword evidence="4" id="KW-0808">Transferase</keyword>
<evidence type="ECO:0000313" key="12">
    <source>
        <dbReference type="EMBL" id="MCD7458714.1"/>
    </source>
</evidence>
<proteinExistence type="inferred from homology"/>
<dbReference type="PANTHER" id="PTHR46905">
    <property type="entry name" value="RING-H2 FINGER PROTEIN ATL78"/>
    <property type="match status" value="1"/>
</dbReference>
<evidence type="ECO:0000256" key="2">
    <source>
        <dbReference type="ARBA" id="ARBA00004167"/>
    </source>
</evidence>
<evidence type="ECO:0000256" key="8">
    <source>
        <dbReference type="ARBA" id="ARBA00022989"/>
    </source>
</evidence>
<keyword evidence="9 11" id="KW-0472">Membrane</keyword>
<evidence type="ECO:0000256" key="5">
    <source>
        <dbReference type="ARBA" id="ARBA00022692"/>
    </source>
</evidence>
<dbReference type="EC" id="2.3.2.27" evidence="3"/>
<evidence type="ECO:0000256" key="1">
    <source>
        <dbReference type="ARBA" id="ARBA00000900"/>
    </source>
</evidence>
<evidence type="ECO:0000256" key="6">
    <source>
        <dbReference type="ARBA" id="ARBA00022723"/>
    </source>
</evidence>
<evidence type="ECO:0000256" key="4">
    <source>
        <dbReference type="ARBA" id="ARBA00022679"/>
    </source>
</evidence>
<gene>
    <name evidence="12" type="ORF">HAX54_038969</name>
</gene>